<reference evidence="3 4" key="1">
    <citation type="submission" date="2019-03" db="EMBL/GenBank/DDBJ databases">
        <title>Deep-cultivation of Planctomycetes and their phenomic and genomic characterization uncovers novel biology.</title>
        <authorList>
            <person name="Wiegand S."/>
            <person name="Jogler M."/>
            <person name="Boedeker C."/>
            <person name="Pinto D."/>
            <person name="Vollmers J."/>
            <person name="Rivas-Marin E."/>
            <person name="Kohn T."/>
            <person name="Peeters S.H."/>
            <person name="Heuer A."/>
            <person name="Rast P."/>
            <person name="Oberbeckmann S."/>
            <person name="Bunk B."/>
            <person name="Jeske O."/>
            <person name="Meyerdierks A."/>
            <person name="Storesund J.E."/>
            <person name="Kallscheuer N."/>
            <person name="Luecker S."/>
            <person name="Lage O.M."/>
            <person name="Pohl T."/>
            <person name="Merkel B.J."/>
            <person name="Hornburger P."/>
            <person name="Mueller R.-W."/>
            <person name="Bruemmer F."/>
            <person name="Labrenz M."/>
            <person name="Spormann A.M."/>
            <person name="Op den Camp H."/>
            <person name="Overmann J."/>
            <person name="Amann R."/>
            <person name="Jetten M.S.M."/>
            <person name="Mascher T."/>
            <person name="Medema M.H."/>
            <person name="Devos D.P."/>
            <person name="Kaster A.-K."/>
            <person name="Ovreas L."/>
            <person name="Rohde M."/>
            <person name="Galperin M.Y."/>
            <person name="Jogler C."/>
        </authorList>
    </citation>
    <scope>NUCLEOTIDE SEQUENCE [LARGE SCALE GENOMIC DNA]</scope>
    <source>
        <strain evidence="3 4">V202</strain>
    </source>
</reference>
<feature type="repeat" description="TPR" evidence="1">
    <location>
        <begin position="151"/>
        <end position="184"/>
    </location>
</feature>
<dbReference type="Pfam" id="PF13174">
    <property type="entry name" value="TPR_6"/>
    <property type="match status" value="2"/>
</dbReference>
<proteinExistence type="predicted"/>
<sequence>MMMNNRIRPLFSYDLRIGKICLIFLAFTFLPVQFVLADKASDEFQLAIGLYKQNRWELATETFQKYLKNYPKHASVPLAKFYLGLTLVNQQKYREARDVLRNFVKEYPQNQNRPDALYRIGECSYLLDDLEAADKEFTEFLKLHPKHALEEWAYPYFGDVMLRRGKSEMAVKSFQRSLERHPKGAMREDAEFGLASAYLQNKQPAEAEKRFKEIADKKNHSRASDAQMSLATSLFDRKQFKAAANAFLEIPEKFPESPLGTTARLNAGYAFYDLNEYAKAIEQFDLVAKDPKQTANALYWKGVSLKGVQKFPEAIAVLEQTLKSKPSPEQKELATYQLADTLLRSGEPAKAKPLFLDFIKQWPTSDLADDSLHFAIESALLNDQLTEAAQLAMQFEKEYPQSGLRLHQELLKGRIRDALGSTEDLKIALAHFQNVLAQTKLENTKLLARLYLARTFQKLNQFDKSVEVLEPYLNDPKVNKQSSEYADALVLQSSSFSSLKKYAEAETLSTEYLKQFPNGPRVNQILANLIIITNKNNKPQEVDKYLDQLKARKPDTELLLRTYSQLAERNYEQKQWKRAKKFFAEIVKPGLDTPEYPAALSGLAWSEFQLEEYASAAKHFEQFVQEFPESPLAAEATFMQGRSLEDNKQLEAAATVFQNALTKFAPSRYAMLSGLQAARTLFKLNKIDAVNEAYETLLQKFPKPENLDKILDEWALINYEAERFEMSDTIFQRLVQETPNSDLADNARLSLAESELIAGKLQVAAKAFDELQASAKSDEKVQQVSLYRLIEIYLELKKWDLVEKFARELLKRFPKNEYASFAQFHQAEAALYLNQTKTAQEELLKIVNDDKSAKLGQEPWYPRAWVLLAETYFRQKKYDDVQKTVERFRSWDAKNPFLYQAEEVLGRSLKNQAKFEEARKVFQQITESENSRRTETAAKCQFLLAETLMIQEKFKAALLAYLQVDIQYKFPEWQAPALFQAGTCHEALNEWTQALKTYQDFLKRFPEHELVPRAKERMKTVQAKISRNK</sequence>
<dbReference type="AlphaFoldDB" id="A0A517X344"/>
<evidence type="ECO:0000313" key="3">
    <source>
        <dbReference type="EMBL" id="QDU11928.1"/>
    </source>
</evidence>
<evidence type="ECO:0000259" key="2">
    <source>
        <dbReference type="Pfam" id="PF09976"/>
    </source>
</evidence>
<dbReference type="InterPro" id="IPR018704">
    <property type="entry name" value="SecYEG/CpoB_TPR"/>
</dbReference>
<dbReference type="PROSITE" id="PS50005">
    <property type="entry name" value="TPR"/>
    <property type="match status" value="3"/>
</dbReference>
<accession>A0A517X344</accession>
<dbReference type="InterPro" id="IPR019734">
    <property type="entry name" value="TPR_rpt"/>
</dbReference>
<gene>
    <name evidence="3" type="ORF">V202x_53530</name>
</gene>
<dbReference type="RefSeq" id="WP_145179721.1">
    <property type="nucleotide sequence ID" value="NZ_CP037422.1"/>
</dbReference>
<organism evidence="3 4">
    <name type="scientific">Gimesia aquarii</name>
    <dbReference type="NCBI Taxonomy" id="2527964"/>
    <lineage>
        <taxon>Bacteria</taxon>
        <taxon>Pseudomonadati</taxon>
        <taxon>Planctomycetota</taxon>
        <taxon>Planctomycetia</taxon>
        <taxon>Planctomycetales</taxon>
        <taxon>Planctomycetaceae</taxon>
        <taxon>Gimesia</taxon>
    </lineage>
</organism>
<feature type="repeat" description="TPR" evidence="1">
    <location>
        <begin position="975"/>
        <end position="1008"/>
    </location>
</feature>
<dbReference type="InterPro" id="IPR011990">
    <property type="entry name" value="TPR-like_helical_dom_sf"/>
</dbReference>
<feature type="repeat" description="TPR" evidence="1">
    <location>
        <begin position="114"/>
        <end position="147"/>
    </location>
</feature>
<dbReference type="SMART" id="SM00028">
    <property type="entry name" value="TPR"/>
    <property type="match status" value="15"/>
</dbReference>
<keyword evidence="4" id="KW-1185">Reference proteome</keyword>
<dbReference type="Pfam" id="PF09976">
    <property type="entry name" value="TPR_21"/>
    <property type="match status" value="1"/>
</dbReference>
<dbReference type="PANTHER" id="PTHR12558:SF13">
    <property type="entry name" value="CELL DIVISION CYCLE PROTEIN 27 HOMOLOG"/>
    <property type="match status" value="1"/>
</dbReference>
<dbReference type="Pfam" id="PF13432">
    <property type="entry name" value="TPR_16"/>
    <property type="match status" value="3"/>
</dbReference>
<dbReference type="EMBL" id="CP037422">
    <property type="protein sequence ID" value="QDU11928.1"/>
    <property type="molecule type" value="Genomic_DNA"/>
</dbReference>
<name>A0A517X344_9PLAN</name>
<evidence type="ECO:0000313" key="4">
    <source>
        <dbReference type="Proteomes" id="UP000318384"/>
    </source>
</evidence>
<dbReference type="OrthoDB" id="9757961at2"/>
<dbReference type="PANTHER" id="PTHR12558">
    <property type="entry name" value="CELL DIVISION CYCLE 16,23,27"/>
    <property type="match status" value="1"/>
</dbReference>
<evidence type="ECO:0000256" key="1">
    <source>
        <dbReference type="PROSITE-ProRule" id="PRU00339"/>
    </source>
</evidence>
<dbReference type="SUPFAM" id="SSF48452">
    <property type="entry name" value="TPR-like"/>
    <property type="match status" value="5"/>
</dbReference>
<keyword evidence="1" id="KW-0802">TPR repeat</keyword>
<dbReference type="Proteomes" id="UP000318384">
    <property type="component" value="Chromosome"/>
</dbReference>
<feature type="domain" description="Ancillary SecYEG translocon subunit/Cell division coordinator CpoB TPR" evidence="2">
    <location>
        <begin position="803"/>
        <end position="931"/>
    </location>
</feature>
<dbReference type="Gene3D" id="1.25.40.10">
    <property type="entry name" value="Tetratricopeptide repeat domain"/>
    <property type="match status" value="8"/>
</dbReference>
<protein>
    <submittedName>
        <fullName evidence="3">Tol-pal system protein YbgF</fullName>
    </submittedName>
</protein>